<evidence type="ECO:0000256" key="1">
    <source>
        <dbReference type="SAM" id="MobiDB-lite"/>
    </source>
</evidence>
<protein>
    <submittedName>
        <fullName evidence="2">Uncharacterized protein</fullName>
    </submittedName>
</protein>
<feature type="compositionally biased region" description="Acidic residues" evidence="1">
    <location>
        <begin position="30"/>
        <end position="82"/>
    </location>
</feature>
<evidence type="ECO:0000313" key="2">
    <source>
        <dbReference type="EMBL" id="GFO37476.1"/>
    </source>
</evidence>
<dbReference type="EMBL" id="BLXT01007237">
    <property type="protein sequence ID" value="GFO37476.1"/>
    <property type="molecule type" value="Genomic_DNA"/>
</dbReference>
<dbReference type="Proteomes" id="UP000735302">
    <property type="component" value="Unassembled WGS sequence"/>
</dbReference>
<comment type="caution">
    <text evidence="2">The sequence shown here is derived from an EMBL/GenBank/DDBJ whole genome shotgun (WGS) entry which is preliminary data.</text>
</comment>
<accession>A0AAV4D081</accession>
<organism evidence="2 3">
    <name type="scientific">Plakobranchus ocellatus</name>
    <dbReference type="NCBI Taxonomy" id="259542"/>
    <lineage>
        <taxon>Eukaryota</taxon>
        <taxon>Metazoa</taxon>
        <taxon>Spiralia</taxon>
        <taxon>Lophotrochozoa</taxon>
        <taxon>Mollusca</taxon>
        <taxon>Gastropoda</taxon>
        <taxon>Heterobranchia</taxon>
        <taxon>Euthyneura</taxon>
        <taxon>Panpulmonata</taxon>
        <taxon>Sacoglossa</taxon>
        <taxon>Placobranchoidea</taxon>
        <taxon>Plakobranchidae</taxon>
        <taxon>Plakobranchus</taxon>
    </lineage>
</organism>
<feature type="compositionally biased region" description="Basic and acidic residues" evidence="1">
    <location>
        <begin position="86"/>
        <end position="102"/>
    </location>
</feature>
<gene>
    <name evidence="2" type="ORF">PoB_006398100</name>
</gene>
<dbReference type="AlphaFoldDB" id="A0AAV4D081"/>
<feature type="region of interest" description="Disordered" evidence="1">
    <location>
        <begin position="16"/>
        <end position="102"/>
    </location>
</feature>
<sequence>MSLNTQLTCRLFDFLAGRDENGSTNCGDDGSVDENERNDDDDNDDDDDDDDDDNDDDNHDDHNDDDDDDNDDAADDNDDDGTDTNCKGKEYARPKRQIKDKS</sequence>
<reference evidence="2 3" key="1">
    <citation type="journal article" date="2021" name="Elife">
        <title>Chloroplast acquisition without the gene transfer in kleptoplastic sea slugs, Plakobranchus ocellatus.</title>
        <authorList>
            <person name="Maeda T."/>
            <person name="Takahashi S."/>
            <person name="Yoshida T."/>
            <person name="Shimamura S."/>
            <person name="Takaki Y."/>
            <person name="Nagai Y."/>
            <person name="Toyoda A."/>
            <person name="Suzuki Y."/>
            <person name="Arimoto A."/>
            <person name="Ishii H."/>
            <person name="Satoh N."/>
            <person name="Nishiyama T."/>
            <person name="Hasebe M."/>
            <person name="Maruyama T."/>
            <person name="Minagawa J."/>
            <person name="Obokata J."/>
            <person name="Shigenobu S."/>
        </authorList>
    </citation>
    <scope>NUCLEOTIDE SEQUENCE [LARGE SCALE GENOMIC DNA]</scope>
</reference>
<keyword evidence="3" id="KW-1185">Reference proteome</keyword>
<proteinExistence type="predicted"/>
<name>A0AAV4D081_9GAST</name>
<evidence type="ECO:0000313" key="3">
    <source>
        <dbReference type="Proteomes" id="UP000735302"/>
    </source>
</evidence>